<organism evidence="2 3">
    <name type="scientific">Elysia marginata</name>
    <dbReference type="NCBI Taxonomy" id="1093978"/>
    <lineage>
        <taxon>Eukaryota</taxon>
        <taxon>Metazoa</taxon>
        <taxon>Spiralia</taxon>
        <taxon>Lophotrochozoa</taxon>
        <taxon>Mollusca</taxon>
        <taxon>Gastropoda</taxon>
        <taxon>Heterobranchia</taxon>
        <taxon>Euthyneura</taxon>
        <taxon>Panpulmonata</taxon>
        <taxon>Sacoglossa</taxon>
        <taxon>Placobranchoidea</taxon>
        <taxon>Plakobranchidae</taxon>
        <taxon>Elysia</taxon>
    </lineage>
</organism>
<feature type="chain" id="PRO_5043898699" description="Secreted protein" evidence="1">
    <location>
        <begin position="20"/>
        <end position="95"/>
    </location>
</feature>
<evidence type="ECO:0008006" key="4">
    <source>
        <dbReference type="Google" id="ProtNLM"/>
    </source>
</evidence>
<dbReference type="Proteomes" id="UP000762676">
    <property type="component" value="Unassembled WGS sequence"/>
</dbReference>
<protein>
    <recommendedName>
        <fullName evidence="4">Secreted protein</fullName>
    </recommendedName>
</protein>
<feature type="signal peptide" evidence="1">
    <location>
        <begin position="1"/>
        <end position="19"/>
    </location>
</feature>
<keyword evidence="3" id="KW-1185">Reference proteome</keyword>
<sequence length="95" mass="10435">MEGSFCVVIFLCLVACCQAQDKEVDNSIGPAREEVVKNQNTDTTCDTTLLASIQRLLAQAVDDLENKMDAKIQSLADKVIELQSEVSSQKVKSRD</sequence>
<evidence type="ECO:0000313" key="3">
    <source>
        <dbReference type="Proteomes" id="UP000762676"/>
    </source>
</evidence>
<comment type="caution">
    <text evidence="2">The sequence shown here is derived from an EMBL/GenBank/DDBJ whole genome shotgun (WGS) entry which is preliminary data.</text>
</comment>
<accession>A0AAV4EBW6</accession>
<evidence type="ECO:0000313" key="2">
    <source>
        <dbReference type="EMBL" id="GFR58477.1"/>
    </source>
</evidence>
<name>A0AAV4EBW6_9GAST</name>
<proteinExistence type="predicted"/>
<keyword evidence="1" id="KW-0732">Signal</keyword>
<gene>
    <name evidence="2" type="ORF">ElyMa_000031200</name>
</gene>
<dbReference type="AlphaFoldDB" id="A0AAV4EBW6"/>
<dbReference type="EMBL" id="BMAT01000046">
    <property type="protein sequence ID" value="GFR58477.1"/>
    <property type="molecule type" value="Genomic_DNA"/>
</dbReference>
<reference evidence="2 3" key="1">
    <citation type="journal article" date="2021" name="Elife">
        <title>Chloroplast acquisition without the gene transfer in kleptoplastic sea slugs, Plakobranchus ocellatus.</title>
        <authorList>
            <person name="Maeda T."/>
            <person name="Takahashi S."/>
            <person name="Yoshida T."/>
            <person name="Shimamura S."/>
            <person name="Takaki Y."/>
            <person name="Nagai Y."/>
            <person name="Toyoda A."/>
            <person name="Suzuki Y."/>
            <person name="Arimoto A."/>
            <person name="Ishii H."/>
            <person name="Satoh N."/>
            <person name="Nishiyama T."/>
            <person name="Hasebe M."/>
            <person name="Maruyama T."/>
            <person name="Minagawa J."/>
            <person name="Obokata J."/>
            <person name="Shigenobu S."/>
        </authorList>
    </citation>
    <scope>NUCLEOTIDE SEQUENCE [LARGE SCALE GENOMIC DNA]</scope>
</reference>
<evidence type="ECO:0000256" key="1">
    <source>
        <dbReference type="SAM" id="SignalP"/>
    </source>
</evidence>